<protein>
    <recommendedName>
        <fullName evidence="3">HTH arsR-type domain-containing protein</fullName>
    </recommendedName>
</protein>
<dbReference type="InterPro" id="IPR011991">
    <property type="entry name" value="ArsR-like_HTH"/>
</dbReference>
<accession>A0A497EX44</accession>
<comment type="caution">
    <text evidence="1">The sequence shown here is derived from an EMBL/GenBank/DDBJ whole genome shotgun (WGS) entry which is preliminary data.</text>
</comment>
<proteinExistence type="predicted"/>
<dbReference type="SUPFAM" id="SSF46785">
    <property type="entry name" value="Winged helix' DNA-binding domain"/>
    <property type="match status" value="1"/>
</dbReference>
<dbReference type="Proteomes" id="UP000269499">
    <property type="component" value="Unassembled WGS sequence"/>
</dbReference>
<organism evidence="1 2">
    <name type="scientific">Thermoproteota archaeon</name>
    <dbReference type="NCBI Taxonomy" id="2056631"/>
    <lineage>
        <taxon>Archaea</taxon>
        <taxon>Thermoproteota</taxon>
    </lineage>
</organism>
<evidence type="ECO:0000313" key="2">
    <source>
        <dbReference type="Proteomes" id="UP000269499"/>
    </source>
</evidence>
<dbReference type="EMBL" id="QMRA01000140">
    <property type="protein sequence ID" value="RLE51964.1"/>
    <property type="molecule type" value="Genomic_DNA"/>
</dbReference>
<gene>
    <name evidence="1" type="ORF">DRJ26_05230</name>
</gene>
<dbReference type="AlphaFoldDB" id="A0A497EX44"/>
<evidence type="ECO:0008006" key="3">
    <source>
        <dbReference type="Google" id="ProtNLM"/>
    </source>
</evidence>
<dbReference type="InterPro" id="IPR036390">
    <property type="entry name" value="WH_DNA-bd_sf"/>
</dbReference>
<dbReference type="Gene3D" id="1.10.10.10">
    <property type="entry name" value="Winged helix-like DNA-binding domain superfamily/Winged helix DNA-binding domain"/>
    <property type="match status" value="1"/>
</dbReference>
<dbReference type="CDD" id="cd00090">
    <property type="entry name" value="HTH_ARSR"/>
    <property type="match status" value="1"/>
</dbReference>
<evidence type="ECO:0000313" key="1">
    <source>
        <dbReference type="EMBL" id="RLE51964.1"/>
    </source>
</evidence>
<name>A0A497EX44_9CREN</name>
<sequence>MEASSLDDIYDGENNFRSKIKRKNVVEGARSNQIIVEFLKRTYKNNVRFKIVCELCKVEGASLRELARRVGISHSNLPRHLDQLVEKGVVEYFYASPRVRIYRLSKKYEELKEILT</sequence>
<dbReference type="Pfam" id="PF13412">
    <property type="entry name" value="HTH_24"/>
    <property type="match status" value="1"/>
</dbReference>
<dbReference type="InterPro" id="IPR036388">
    <property type="entry name" value="WH-like_DNA-bd_sf"/>
</dbReference>
<reference evidence="1 2" key="1">
    <citation type="submission" date="2018-06" db="EMBL/GenBank/DDBJ databases">
        <title>Extensive metabolic versatility and redundancy in microbially diverse, dynamic hydrothermal sediments.</title>
        <authorList>
            <person name="Dombrowski N."/>
            <person name="Teske A."/>
            <person name="Baker B.J."/>
        </authorList>
    </citation>
    <scope>NUCLEOTIDE SEQUENCE [LARGE SCALE GENOMIC DNA]</scope>
    <source>
        <strain evidence="1">B20_G2</strain>
    </source>
</reference>